<dbReference type="PANTHER" id="PTHR48408">
    <property type="match status" value="1"/>
</dbReference>
<dbReference type="Gene3D" id="3.20.20.150">
    <property type="entry name" value="Divalent-metal-dependent TIM barrel enzymes"/>
    <property type="match status" value="1"/>
</dbReference>
<feature type="active site" evidence="9">
    <location>
        <position position="109"/>
    </location>
</feature>
<evidence type="ECO:0000256" key="9">
    <source>
        <dbReference type="HAMAP-Rule" id="MF_00455"/>
    </source>
</evidence>
<dbReference type="OrthoDB" id="9763981at2"/>
<evidence type="ECO:0000256" key="7">
    <source>
        <dbReference type="ARBA" id="ARBA00023277"/>
    </source>
</evidence>
<proteinExistence type="inferred from homology"/>
<comment type="similarity">
    <text evidence="1 9 10">Belongs to the xylose isomerase family.</text>
</comment>
<keyword evidence="6 9" id="KW-0413">Isomerase</keyword>
<dbReference type="GO" id="GO:0005737">
    <property type="term" value="C:cytoplasm"/>
    <property type="evidence" value="ECO:0007669"/>
    <property type="project" value="UniProtKB-SubCell"/>
</dbReference>
<keyword evidence="9" id="KW-0460">Magnesium</keyword>
<dbReference type="GO" id="GO:0009045">
    <property type="term" value="F:xylose isomerase activity"/>
    <property type="evidence" value="ECO:0007669"/>
    <property type="project" value="UniProtKB-UniRule"/>
</dbReference>
<evidence type="ECO:0000313" key="12">
    <source>
        <dbReference type="EMBL" id="RFU94728.1"/>
    </source>
</evidence>
<dbReference type="HAMAP" id="MF_00455">
    <property type="entry name" value="Xylose_isom_A"/>
    <property type="match status" value="1"/>
</dbReference>
<evidence type="ECO:0000256" key="3">
    <source>
        <dbReference type="ARBA" id="ARBA00011958"/>
    </source>
</evidence>
<dbReference type="PRINTS" id="PR00688">
    <property type="entry name" value="XYLOSISMRASE"/>
</dbReference>
<keyword evidence="7 9" id="KW-0119">Carbohydrate metabolism</keyword>
<dbReference type="InterPro" id="IPR036237">
    <property type="entry name" value="Xyl_isomerase-like_sf"/>
</dbReference>
<accession>A0A372MH64</accession>
<feature type="active site" evidence="9">
    <location>
        <position position="106"/>
    </location>
</feature>
<feature type="binding site" evidence="9">
    <location>
        <position position="276"/>
    </location>
    <ligand>
        <name>Mg(2+)</name>
        <dbReference type="ChEBI" id="CHEBI:18420"/>
        <label>2</label>
    </ligand>
</feature>
<feature type="binding site" evidence="9">
    <location>
        <position position="312"/>
    </location>
    <ligand>
        <name>Mg(2+)</name>
        <dbReference type="ChEBI" id="CHEBI:18420"/>
        <label>2</label>
    </ligand>
</feature>
<comment type="cofactor">
    <cofactor evidence="9">
        <name>Mg(2+)</name>
        <dbReference type="ChEBI" id="CHEBI:18420"/>
    </cofactor>
    <text evidence="9">Binds 2 magnesium ions per subunit.</text>
</comment>
<feature type="binding site" evidence="9">
    <location>
        <position position="314"/>
    </location>
    <ligand>
        <name>Mg(2+)</name>
        <dbReference type="ChEBI" id="CHEBI:18420"/>
        <label>2</label>
    </ligand>
</feature>
<feature type="binding site" evidence="9">
    <location>
        <position position="344"/>
    </location>
    <ligand>
        <name>Mg(2+)</name>
        <dbReference type="ChEBI" id="CHEBI:18420"/>
        <label>1</label>
    </ligand>
</feature>
<gene>
    <name evidence="9 12" type="primary">xylA</name>
    <name evidence="12" type="ORF">DYP60_07675</name>
</gene>
<name>A0A372MH64_9SPIR</name>
<dbReference type="Proteomes" id="UP000264002">
    <property type="component" value="Unassembled WGS sequence"/>
</dbReference>
<dbReference type="EC" id="5.3.1.5" evidence="3 9"/>
<feature type="binding site" evidence="9">
    <location>
        <position position="273"/>
    </location>
    <ligand>
        <name>Mg(2+)</name>
        <dbReference type="ChEBI" id="CHEBI:18420"/>
        <label>2</label>
    </ligand>
</feature>
<sequence>MQYFVGDQEYFKGIGKIAFEGKGSKNPLAFKYYDAKKMIGGKTMAEHLRFATAYWHSFCADGTDPFGSSTMDFPFRKSDPYANAVAKADAAFEFFTKLGTPYYCFHDVDASPDSEDAVAYEKTFHKIADELLARQKASGVKLLWNTANVFTHPIYMNGAATNPDFNVVARAAVQVKNSLDVNVKLGGQNYVFWGGREGYMSLLNTDMKREQDHLARFLTMARDYGRSIGFKGTFLIEPKPMEPTKHQYDYDAATTIGFIKEYGLDKDFKCNIEANHATLAGHTFDHDLLVSANHGMLGSVDANQGDPINGWDTDEFPTDVYATTMAMLVILRHGGLGSGGLNFDAKRRRNSTDLEDLFIAHIGGMDSFALGLEVAHKIIDEGLFDTFVKNRYASFDAGDGKKFEDGSMDLASLAAIGRTVQIEKRSGKQEYLNNLMNSYLFG</sequence>
<evidence type="ECO:0000256" key="11">
    <source>
        <dbReference type="RuleBase" id="RU000610"/>
    </source>
</evidence>
<keyword evidence="9" id="KW-0963">Cytoplasm</keyword>
<dbReference type="GO" id="GO:0000287">
    <property type="term" value="F:magnesium ion binding"/>
    <property type="evidence" value="ECO:0007669"/>
    <property type="project" value="UniProtKB-UniRule"/>
</dbReference>
<evidence type="ECO:0000256" key="2">
    <source>
        <dbReference type="ARBA" id="ARBA00011881"/>
    </source>
</evidence>
<comment type="catalytic activity">
    <reaction evidence="8 9 10">
        <text>alpha-D-xylose = alpha-D-xylulofuranose</text>
        <dbReference type="Rhea" id="RHEA:22816"/>
        <dbReference type="ChEBI" id="CHEBI:28518"/>
        <dbReference type="ChEBI" id="CHEBI:188998"/>
        <dbReference type="EC" id="5.3.1.5"/>
    </reaction>
</comment>
<dbReference type="FunFam" id="3.20.20.150:FF:000002">
    <property type="entry name" value="Xylose isomerase"/>
    <property type="match status" value="1"/>
</dbReference>
<evidence type="ECO:0000256" key="5">
    <source>
        <dbReference type="ARBA" id="ARBA00022723"/>
    </source>
</evidence>
<dbReference type="PROSITE" id="PS51415">
    <property type="entry name" value="XYLOSE_ISOMERASE"/>
    <property type="match status" value="1"/>
</dbReference>
<evidence type="ECO:0000256" key="1">
    <source>
        <dbReference type="ARBA" id="ARBA00005765"/>
    </source>
</evidence>
<evidence type="ECO:0000256" key="4">
    <source>
        <dbReference type="ARBA" id="ARBA00022629"/>
    </source>
</evidence>
<dbReference type="InterPro" id="IPR013452">
    <property type="entry name" value="Xylose_isom_bac"/>
</dbReference>
<keyword evidence="5 9" id="KW-0479">Metal-binding</keyword>
<dbReference type="SUPFAM" id="SSF51658">
    <property type="entry name" value="Xylose isomerase-like"/>
    <property type="match status" value="1"/>
</dbReference>
<comment type="caution">
    <text evidence="12">The sequence shown here is derived from an EMBL/GenBank/DDBJ whole genome shotgun (WGS) entry which is preliminary data.</text>
</comment>
<reference evidence="12 13" key="2">
    <citation type="submission" date="2018-09" db="EMBL/GenBank/DDBJ databases">
        <title>Genome of Sphaerochaeta halotolerans strain 4-11.</title>
        <authorList>
            <person name="Nazina T.N."/>
            <person name="Sokolova D.S."/>
        </authorList>
    </citation>
    <scope>NUCLEOTIDE SEQUENCE [LARGE SCALE GENOMIC DNA]</scope>
    <source>
        <strain evidence="12 13">4-11</strain>
    </source>
</reference>
<comment type="subcellular location">
    <subcellularLocation>
        <location evidence="9 11">Cytoplasm</location>
    </subcellularLocation>
</comment>
<protein>
    <recommendedName>
        <fullName evidence="3 9">Xylose isomerase</fullName>
        <ecNumber evidence="3 9">5.3.1.5</ecNumber>
    </recommendedName>
</protein>
<dbReference type="PANTHER" id="PTHR48408:SF1">
    <property type="entry name" value="XYLOSE ISOMERASE"/>
    <property type="match status" value="1"/>
</dbReference>
<dbReference type="EMBL" id="QUWK01000007">
    <property type="protein sequence ID" value="RFU94728.1"/>
    <property type="molecule type" value="Genomic_DNA"/>
</dbReference>
<comment type="subunit">
    <text evidence="2 9 11">Homotetramer.</text>
</comment>
<evidence type="ECO:0000256" key="10">
    <source>
        <dbReference type="RuleBase" id="RU000609"/>
    </source>
</evidence>
<dbReference type="GO" id="GO:0042732">
    <property type="term" value="P:D-xylose metabolic process"/>
    <property type="evidence" value="ECO:0007669"/>
    <property type="project" value="UniProtKB-UniRule"/>
</dbReference>
<evidence type="ECO:0000313" key="13">
    <source>
        <dbReference type="Proteomes" id="UP000264002"/>
    </source>
</evidence>
<feature type="binding site" evidence="9">
    <location>
        <position position="237"/>
    </location>
    <ligand>
        <name>Mg(2+)</name>
        <dbReference type="ChEBI" id="CHEBI:18420"/>
        <label>1</label>
    </ligand>
</feature>
<evidence type="ECO:0000256" key="6">
    <source>
        <dbReference type="ARBA" id="ARBA00023235"/>
    </source>
</evidence>
<feature type="binding site" evidence="9">
    <location>
        <position position="273"/>
    </location>
    <ligand>
        <name>Mg(2+)</name>
        <dbReference type="ChEBI" id="CHEBI:18420"/>
        <label>1</label>
    </ligand>
</feature>
<organism evidence="12 13">
    <name type="scientific">Sphaerochaeta halotolerans</name>
    <dbReference type="NCBI Taxonomy" id="2293840"/>
    <lineage>
        <taxon>Bacteria</taxon>
        <taxon>Pseudomonadati</taxon>
        <taxon>Spirochaetota</taxon>
        <taxon>Spirochaetia</taxon>
        <taxon>Spirochaetales</taxon>
        <taxon>Sphaerochaetaceae</taxon>
        <taxon>Sphaerochaeta</taxon>
    </lineage>
</organism>
<dbReference type="AlphaFoldDB" id="A0A372MH64"/>
<dbReference type="NCBIfam" id="NF003998">
    <property type="entry name" value="PRK05474.1"/>
    <property type="match status" value="1"/>
</dbReference>
<keyword evidence="13" id="KW-1185">Reference proteome</keyword>
<dbReference type="NCBIfam" id="TIGR02630">
    <property type="entry name" value="xylose_isom_A"/>
    <property type="match status" value="1"/>
</dbReference>
<evidence type="ECO:0000256" key="8">
    <source>
        <dbReference type="ARBA" id="ARBA00033659"/>
    </source>
</evidence>
<reference evidence="13" key="1">
    <citation type="submission" date="2018-08" db="EMBL/GenBank/DDBJ databases">
        <authorList>
            <person name="Grouzdev D.S."/>
            <person name="Krutkina M.S."/>
        </authorList>
    </citation>
    <scope>NUCLEOTIDE SEQUENCE [LARGE SCALE GENOMIC DNA]</scope>
    <source>
        <strain evidence="13">4-11</strain>
    </source>
</reference>
<dbReference type="RefSeq" id="WP_117330423.1">
    <property type="nucleotide sequence ID" value="NZ_QUWK01000007.1"/>
</dbReference>
<keyword evidence="4 9" id="KW-0859">Xylose metabolism</keyword>
<feature type="binding site" evidence="9">
    <location>
        <position position="301"/>
    </location>
    <ligand>
        <name>Mg(2+)</name>
        <dbReference type="ChEBI" id="CHEBI:18420"/>
        <label>1</label>
    </ligand>
</feature>
<dbReference type="InterPro" id="IPR001998">
    <property type="entry name" value="Xylose_isomerase"/>
</dbReference>